<comment type="caution">
    <text evidence="13">The sequence shown here is derived from an EMBL/GenBank/DDBJ whole genome shotgun (WGS) entry which is preliminary data.</text>
</comment>
<evidence type="ECO:0000256" key="7">
    <source>
        <dbReference type="ARBA" id="ARBA00068871"/>
    </source>
</evidence>
<keyword evidence="5 10" id="KW-0064">Aspartyl protease</keyword>
<evidence type="ECO:0000256" key="5">
    <source>
        <dbReference type="ARBA" id="ARBA00022750"/>
    </source>
</evidence>
<dbReference type="PANTHER" id="PTHR13683">
    <property type="entry name" value="ASPARTYL PROTEASES"/>
    <property type="match status" value="1"/>
</dbReference>
<dbReference type="GO" id="GO:0004190">
    <property type="term" value="F:aspartic-type endopeptidase activity"/>
    <property type="evidence" value="ECO:0007669"/>
    <property type="project" value="UniProtKB-KW"/>
</dbReference>
<protein>
    <recommendedName>
        <fullName evidence="7">Aspartic proteinase Asp1</fullName>
    </recommendedName>
    <alternativeName>
        <fullName evidence="8">Nucellin-like protein</fullName>
    </alternativeName>
</protein>
<evidence type="ECO:0000256" key="8">
    <source>
        <dbReference type="ARBA" id="ARBA00077656"/>
    </source>
</evidence>
<evidence type="ECO:0000256" key="2">
    <source>
        <dbReference type="ARBA" id="ARBA00022670"/>
    </source>
</evidence>
<evidence type="ECO:0000256" key="3">
    <source>
        <dbReference type="ARBA" id="ARBA00022729"/>
    </source>
</evidence>
<dbReference type="SUPFAM" id="SSF50630">
    <property type="entry name" value="Acid proteases"/>
    <property type="match status" value="1"/>
</dbReference>
<dbReference type="Pfam" id="PF14541">
    <property type="entry name" value="TAXi_C"/>
    <property type="match status" value="1"/>
</dbReference>
<keyword evidence="3" id="KW-0732">Signal</keyword>
<evidence type="ECO:0000256" key="4">
    <source>
        <dbReference type="ARBA" id="ARBA00022737"/>
    </source>
</evidence>
<sequence length="533" mass="58629">MNYLQMELYRIRNLGAPLKSVPFHPFTQGKDSLTNGKPRHHQSNADFCFCFGYKYGLLLQGEEVVGSPSPASPIVDNPSLSFVFHLQTLFVPRFDRTMGGREISRRGLLFAVLLVSAAIPMAFATTSSSPKKESKSWGPPPQLVSELPVDAGVRVTSSAVFRIYGNVYPLGLYYVEMHIGKPPKPYFLDVDTGSDLTWLQCDAPCVRCSKGPHPWYRPNKKKLVNCKDPLCVALHSGVVQDQNCEQCDYEIQYEDRGSSLGVLIADSFAVRLTNSTVARPTLAFGCGYDQQVPNQDASASTDGILGLGTGKVSILSQLSDQGVTKNVVGHCLGGKGGGYLFFGDDLVPTSRMTWSPMSRIGSKNYYSPGPANLYWDNQYLGVKQTEVVLDTGSTFTYFGHQSYQAFLSAVKSDLSEKPLKEEADPSLPVCWKGQKPFKSVSDVKKYFKTLTFNFVNGKRALLEMLPQNYLIITKYGNACLGILNGTEVGLGNLNVIGDISLLDHMVVYDNEKQHIGWVRAACDRLPKSGISSL</sequence>
<dbReference type="PROSITE" id="PS51767">
    <property type="entry name" value="PEPTIDASE_A1"/>
    <property type="match status" value="1"/>
</dbReference>
<dbReference type="InterPro" id="IPR033121">
    <property type="entry name" value="PEPTIDASE_A1"/>
</dbReference>
<keyword evidence="14" id="KW-1185">Reference proteome</keyword>
<evidence type="ECO:0000256" key="10">
    <source>
        <dbReference type="RuleBase" id="RU000454"/>
    </source>
</evidence>
<dbReference type="PANTHER" id="PTHR13683:SF800">
    <property type="entry name" value="EUKARYOTIC ASPARTYL PROTEASE FAMILY PROTEIN"/>
    <property type="match status" value="1"/>
</dbReference>
<gene>
    <name evidence="13" type="ORF">ZIOFF_020440</name>
</gene>
<feature type="transmembrane region" description="Helical" evidence="11">
    <location>
        <begin position="108"/>
        <end position="126"/>
    </location>
</feature>
<proteinExistence type="inferred from homology"/>
<keyword evidence="11" id="KW-0812">Transmembrane</keyword>
<dbReference type="InterPro" id="IPR021109">
    <property type="entry name" value="Peptidase_aspartic_dom_sf"/>
</dbReference>
<keyword evidence="11" id="KW-0472">Membrane</keyword>
<dbReference type="Gene3D" id="2.40.70.10">
    <property type="entry name" value="Acid Proteases"/>
    <property type="match status" value="2"/>
</dbReference>
<evidence type="ECO:0000256" key="6">
    <source>
        <dbReference type="ARBA" id="ARBA00022801"/>
    </source>
</evidence>
<comment type="similarity">
    <text evidence="1 10">Belongs to the peptidase A1 family.</text>
</comment>
<dbReference type="Pfam" id="PF14543">
    <property type="entry name" value="TAXi_N"/>
    <property type="match status" value="1"/>
</dbReference>
<dbReference type="PROSITE" id="PS00141">
    <property type="entry name" value="ASP_PROTEASE"/>
    <property type="match status" value="2"/>
</dbReference>
<dbReference type="InterPro" id="IPR001461">
    <property type="entry name" value="Aspartic_peptidase_A1"/>
</dbReference>
<keyword evidence="6 10" id="KW-0378">Hydrolase</keyword>
<evidence type="ECO:0000256" key="9">
    <source>
        <dbReference type="PIRSR" id="PIRSR601461-1"/>
    </source>
</evidence>
<dbReference type="Proteomes" id="UP000734854">
    <property type="component" value="Unassembled WGS sequence"/>
</dbReference>
<dbReference type="FunFam" id="2.40.70.10:FF:000015">
    <property type="entry name" value="Aspartyl protease family protein"/>
    <property type="match status" value="1"/>
</dbReference>
<evidence type="ECO:0000313" key="14">
    <source>
        <dbReference type="Proteomes" id="UP000734854"/>
    </source>
</evidence>
<dbReference type="PRINTS" id="PR00792">
    <property type="entry name" value="PEPSIN"/>
</dbReference>
<dbReference type="FunFam" id="2.40.70.10:FF:000027">
    <property type="entry name" value="Aspartic proteinase Asp1 isoform A"/>
    <property type="match status" value="1"/>
</dbReference>
<dbReference type="AlphaFoldDB" id="A0A8J5GYV6"/>
<accession>A0A8J5GYV6</accession>
<keyword evidence="4" id="KW-0677">Repeat</keyword>
<reference evidence="13 14" key="1">
    <citation type="submission" date="2020-08" db="EMBL/GenBank/DDBJ databases">
        <title>Plant Genome Project.</title>
        <authorList>
            <person name="Zhang R.-G."/>
        </authorList>
    </citation>
    <scope>NUCLEOTIDE SEQUENCE [LARGE SCALE GENOMIC DNA]</scope>
    <source>
        <tissue evidence="13">Rhizome</tissue>
    </source>
</reference>
<evidence type="ECO:0000313" key="13">
    <source>
        <dbReference type="EMBL" id="KAG6517061.1"/>
    </source>
</evidence>
<dbReference type="InterPro" id="IPR001969">
    <property type="entry name" value="Aspartic_peptidase_AS"/>
</dbReference>
<dbReference type="GO" id="GO:0006508">
    <property type="term" value="P:proteolysis"/>
    <property type="evidence" value="ECO:0007669"/>
    <property type="project" value="UniProtKB-KW"/>
</dbReference>
<dbReference type="EMBL" id="JACMSC010000006">
    <property type="protein sequence ID" value="KAG6517061.1"/>
    <property type="molecule type" value="Genomic_DNA"/>
</dbReference>
<keyword evidence="2 10" id="KW-0645">Protease</keyword>
<evidence type="ECO:0000256" key="11">
    <source>
        <dbReference type="SAM" id="Phobius"/>
    </source>
</evidence>
<evidence type="ECO:0000259" key="12">
    <source>
        <dbReference type="PROSITE" id="PS51767"/>
    </source>
</evidence>
<keyword evidence="11" id="KW-1133">Transmembrane helix</keyword>
<feature type="active site" evidence="9">
    <location>
        <position position="390"/>
    </location>
</feature>
<feature type="domain" description="Peptidase A1" evidence="12">
    <location>
        <begin position="173"/>
        <end position="518"/>
    </location>
</feature>
<feature type="active site" evidence="9">
    <location>
        <position position="191"/>
    </location>
</feature>
<dbReference type="InterPro" id="IPR032799">
    <property type="entry name" value="TAXi_C"/>
</dbReference>
<name>A0A8J5GYV6_ZINOF</name>
<organism evidence="13 14">
    <name type="scientific">Zingiber officinale</name>
    <name type="common">Ginger</name>
    <name type="synonym">Amomum zingiber</name>
    <dbReference type="NCBI Taxonomy" id="94328"/>
    <lineage>
        <taxon>Eukaryota</taxon>
        <taxon>Viridiplantae</taxon>
        <taxon>Streptophyta</taxon>
        <taxon>Embryophyta</taxon>
        <taxon>Tracheophyta</taxon>
        <taxon>Spermatophyta</taxon>
        <taxon>Magnoliopsida</taxon>
        <taxon>Liliopsida</taxon>
        <taxon>Zingiberales</taxon>
        <taxon>Zingiberaceae</taxon>
        <taxon>Zingiber</taxon>
    </lineage>
</organism>
<evidence type="ECO:0000256" key="1">
    <source>
        <dbReference type="ARBA" id="ARBA00007447"/>
    </source>
</evidence>
<dbReference type="InterPro" id="IPR032861">
    <property type="entry name" value="TAXi_N"/>
</dbReference>